<evidence type="ECO:0000313" key="2">
    <source>
        <dbReference type="Proteomes" id="UP000823749"/>
    </source>
</evidence>
<gene>
    <name evidence="1" type="ORF">RHGRI_002881</name>
</gene>
<accession>A0AAV6LTF2</accession>
<dbReference type="EMBL" id="JACTNZ010000001">
    <property type="protein sequence ID" value="KAG5567474.1"/>
    <property type="molecule type" value="Genomic_DNA"/>
</dbReference>
<dbReference type="Proteomes" id="UP000823749">
    <property type="component" value="Chromosome 1"/>
</dbReference>
<dbReference type="AlphaFoldDB" id="A0AAV6LTF2"/>
<sequence>MLSLVGIYRLVPTASGVEAVDQVLVVWSLCRLVLPDLGLCACKEVWLVMGYLVNYRARNFEVPAETRTGASLCGCEGFVPYAVNANISHLKDRSNGLSYGLLVY</sequence>
<proteinExistence type="predicted"/>
<name>A0AAV6LTF2_9ERIC</name>
<reference evidence="1" key="1">
    <citation type="submission" date="2020-08" db="EMBL/GenBank/DDBJ databases">
        <title>Plant Genome Project.</title>
        <authorList>
            <person name="Zhang R.-G."/>
        </authorList>
    </citation>
    <scope>NUCLEOTIDE SEQUENCE</scope>
    <source>
        <strain evidence="1">WSP0</strain>
        <tissue evidence="1">Leaf</tissue>
    </source>
</reference>
<organism evidence="1 2">
    <name type="scientific">Rhododendron griersonianum</name>
    <dbReference type="NCBI Taxonomy" id="479676"/>
    <lineage>
        <taxon>Eukaryota</taxon>
        <taxon>Viridiplantae</taxon>
        <taxon>Streptophyta</taxon>
        <taxon>Embryophyta</taxon>
        <taxon>Tracheophyta</taxon>
        <taxon>Spermatophyta</taxon>
        <taxon>Magnoliopsida</taxon>
        <taxon>eudicotyledons</taxon>
        <taxon>Gunneridae</taxon>
        <taxon>Pentapetalae</taxon>
        <taxon>asterids</taxon>
        <taxon>Ericales</taxon>
        <taxon>Ericaceae</taxon>
        <taxon>Ericoideae</taxon>
        <taxon>Rhodoreae</taxon>
        <taxon>Rhododendron</taxon>
    </lineage>
</organism>
<evidence type="ECO:0000313" key="1">
    <source>
        <dbReference type="EMBL" id="KAG5567474.1"/>
    </source>
</evidence>
<protein>
    <submittedName>
        <fullName evidence="1">Uncharacterized protein</fullName>
    </submittedName>
</protein>
<keyword evidence="2" id="KW-1185">Reference proteome</keyword>
<comment type="caution">
    <text evidence="1">The sequence shown here is derived from an EMBL/GenBank/DDBJ whole genome shotgun (WGS) entry which is preliminary data.</text>
</comment>